<dbReference type="CDD" id="cd00075">
    <property type="entry name" value="HATPase"/>
    <property type="match status" value="1"/>
</dbReference>
<feature type="domain" description="HAMP" evidence="12">
    <location>
        <begin position="212"/>
        <end position="264"/>
    </location>
</feature>
<dbReference type="GO" id="GO:0005524">
    <property type="term" value="F:ATP binding"/>
    <property type="evidence" value="ECO:0007669"/>
    <property type="project" value="UniProtKB-KW"/>
</dbReference>
<dbReference type="EC" id="2.7.13.3" evidence="3"/>
<dbReference type="InterPro" id="IPR000014">
    <property type="entry name" value="PAS"/>
</dbReference>
<keyword evidence="10" id="KW-0472">Membrane</keyword>
<evidence type="ECO:0000313" key="14">
    <source>
        <dbReference type="Proteomes" id="UP000807785"/>
    </source>
</evidence>
<dbReference type="InterPro" id="IPR036890">
    <property type="entry name" value="HATPase_C_sf"/>
</dbReference>
<comment type="caution">
    <text evidence="13">The sequence shown here is derived from an EMBL/GenBank/DDBJ whole genome shotgun (WGS) entry which is preliminary data.</text>
</comment>
<organism evidence="13 14">
    <name type="scientific">Candidatus Methylophosphatis roskildensis</name>
    <dbReference type="NCBI Taxonomy" id="2899263"/>
    <lineage>
        <taxon>Bacteria</taxon>
        <taxon>Pseudomonadati</taxon>
        <taxon>Pseudomonadota</taxon>
        <taxon>Betaproteobacteria</taxon>
        <taxon>Nitrosomonadales</taxon>
        <taxon>Sterolibacteriaceae</taxon>
        <taxon>Candidatus Methylophosphatis</taxon>
    </lineage>
</organism>
<dbReference type="InterPro" id="IPR003660">
    <property type="entry name" value="HAMP_dom"/>
</dbReference>
<dbReference type="InterPro" id="IPR036097">
    <property type="entry name" value="HisK_dim/P_sf"/>
</dbReference>
<evidence type="ECO:0000256" key="9">
    <source>
        <dbReference type="ARBA" id="ARBA00023012"/>
    </source>
</evidence>
<dbReference type="Gene3D" id="1.10.8.500">
    <property type="entry name" value="HAMP domain in histidine kinase"/>
    <property type="match status" value="1"/>
</dbReference>
<evidence type="ECO:0000259" key="11">
    <source>
        <dbReference type="PROSITE" id="PS50109"/>
    </source>
</evidence>
<evidence type="ECO:0000313" key="13">
    <source>
        <dbReference type="EMBL" id="MBK6972376.1"/>
    </source>
</evidence>
<reference evidence="13" key="1">
    <citation type="submission" date="2020-10" db="EMBL/GenBank/DDBJ databases">
        <title>Connecting structure to function with the recovery of over 1000 high-quality activated sludge metagenome-assembled genomes encoding full-length rRNA genes using long-read sequencing.</title>
        <authorList>
            <person name="Singleton C.M."/>
            <person name="Petriglieri F."/>
            <person name="Kristensen J.M."/>
            <person name="Kirkegaard R.H."/>
            <person name="Michaelsen T.Y."/>
            <person name="Andersen M.H."/>
            <person name="Karst S.M."/>
            <person name="Dueholm M.S."/>
            <person name="Nielsen P.H."/>
            <person name="Albertsen M."/>
        </authorList>
    </citation>
    <scope>NUCLEOTIDE SEQUENCE</scope>
    <source>
        <strain evidence="13">Bjer_18-Q3-R1-45_BAT3C.347</strain>
    </source>
</reference>
<dbReference type="PANTHER" id="PTHR43065">
    <property type="entry name" value="SENSOR HISTIDINE KINASE"/>
    <property type="match status" value="1"/>
</dbReference>
<feature type="domain" description="Histidine kinase" evidence="11">
    <location>
        <begin position="409"/>
        <end position="624"/>
    </location>
</feature>
<evidence type="ECO:0000259" key="12">
    <source>
        <dbReference type="PROSITE" id="PS50885"/>
    </source>
</evidence>
<dbReference type="SMART" id="SM00387">
    <property type="entry name" value="HATPase_c"/>
    <property type="match status" value="1"/>
</dbReference>
<dbReference type="PROSITE" id="PS50109">
    <property type="entry name" value="HIS_KIN"/>
    <property type="match status" value="1"/>
</dbReference>
<comment type="catalytic activity">
    <reaction evidence="1">
        <text>ATP + protein L-histidine = ADP + protein N-phospho-L-histidine.</text>
        <dbReference type="EC" id="2.7.13.3"/>
    </reaction>
</comment>
<dbReference type="CDD" id="cd06225">
    <property type="entry name" value="HAMP"/>
    <property type="match status" value="1"/>
</dbReference>
<dbReference type="Pfam" id="PF00512">
    <property type="entry name" value="HisKA"/>
    <property type="match status" value="1"/>
</dbReference>
<dbReference type="SMART" id="SM00388">
    <property type="entry name" value="HisKA"/>
    <property type="match status" value="1"/>
</dbReference>
<keyword evidence="8" id="KW-0067">ATP-binding</keyword>
<dbReference type="Proteomes" id="UP000807785">
    <property type="component" value="Unassembled WGS sequence"/>
</dbReference>
<comment type="subcellular location">
    <subcellularLocation>
        <location evidence="2">Membrane</location>
    </subcellularLocation>
</comment>
<dbReference type="InterPro" id="IPR003661">
    <property type="entry name" value="HisK_dim/P_dom"/>
</dbReference>
<keyword evidence="7" id="KW-0418">Kinase</keyword>
<dbReference type="Pfam" id="PF02518">
    <property type="entry name" value="HATPase_c"/>
    <property type="match status" value="1"/>
</dbReference>
<keyword evidence="9" id="KW-0902">Two-component regulatory system</keyword>
<dbReference type="Pfam" id="PF00672">
    <property type="entry name" value="HAMP"/>
    <property type="match status" value="1"/>
</dbReference>
<dbReference type="PANTHER" id="PTHR43065:SF10">
    <property type="entry name" value="PEROXIDE STRESS-ACTIVATED HISTIDINE KINASE MAK3"/>
    <property type="match status" value="1"/>
</dbReference>
<feature type="transmembrane region" description="Helical" evidence="10">
    <location>
        <begin position="188"/>
        <end position="210"/>
    </location>
</feature>
<dbReference type="GO" id="GO:0000155">
    <property type="term" value="F:phosphorelay sensor kinase activity"/>
    <property type="evidence" value="ECO:0007669"/>
    <property type="project" value="InterPro"/>
</dbReference>
<evidence type="ECO:0000256" key="6">
    <source>
        <dbReference type="ARBA" id="ARBA00022741"/>
    </source>
</evidence>
<evidence type="ECO:0000256" key="7">
    <source>
        <dbReference type="ARBA" id="ARBA00022777"/>
    </source>
</evidence>
<dbReference type="SUPFAM" id="SSF55785">
    <property type="entry name" value="PYP-like sensor domain (PAS domain)"/>
    <property type="match status" value="1"/>
</dbReference>
<proteinExistence type="predicted"/>
<dbReference type="Gene3D" id="3.30.565.10">
    <property type="entry name" value="Histidine kinase-like ATPase, C-terminal domain"/>
    <property type="match status" value="1"/>
</dbReference>
<protein>
    <recommendedName>
        <fullName evidence="3">histidine kinase</fullName>
        <ecNumber evidence="3">2.7.13.3</ecNumber>
    </recommendedName>
</protein>
<dbReference type="EMBL" id="JADJEV010000002">
    <property type="protein sequence ID" value="MBK6972376.1"/>
    <property type="molecule type" value="Genomic_DNA"/>
</dbReference>
<dbReference type="SMART" id="SM00304">
    <property type="entry name" value="HAMP"/>
    <property type="match status" value="1"/>
</dbReference>
<dbReference type="SUPFAM" id="SSF55874">
    <property type="entry name" value="ATPase domain of HSP90 chaperone/DNA topoisomerase II/histidine kinase"/>
    <property type="match status" value="1"/>
</dbReference>
<dbReference type="SUPFAM" id="SSF158472">
    <property type="entry name" value="HAMP domain-like"/>
    <property type="match status" value="1"/>
</dbReference>
<sequence>MSVSGHALLAWFSARLRRKLLLAMAAAAVAAALILLLLFVLLYRAELERERGAASMQVNLLLQAALENAMLKRDVPGLQQVVTRMGEQAAIRGVMILNPAGEVRFAAEPARLGQRMPELVDRALARGTAMDELAQSADGIDVLRSINPVHNKPACAVCHGPVESHPVNGVLVVDYDASTLRDKARTSAAWMALAGAGVMLLLTAVGWRAIQRSVLDPLASLLGVSSKLGAGDMGARVPIKGSDEFAQLGVTFNRMADSLAEAMRASELQRRFLQQLVDGLPDGIRVIDSRYRVVLVNAAYRRQQGIGRGETVDVPCYASSHQRKQPCVPTMVVCPLSELRQAGDTLKCNHVHVRADGGNLPVEVHASMVELQHNGASDLCVVESIRDLSQVSEVSQQQRLSELGLLAAGIAHEIHNPLGSIRLAVQSLLREVDQQRSDPAEMAEYLRLVDDQIDKCIEVTRRLLLLSRHPDSRKALVDINEAVSDSVHLLAYDAGLRNISQQTVLDPARPRILADQAELRMVILNLLQNAHHAMPEGGEITITTRSIAPDSVQISVVDNGGGIVPETLPHIFDPFFSRRADGQAGTGLGLTICKSIVERYGGTIAVESRPGAGTTFTINLPREHGDQAR</sequence>
<dbReference type="InterPro" id="IPR005467">
    <property type="entry name" value="His_kinase_dom"/>
</dbReference>
<dbReference type="PROSITE" id="PS50885">
    <property type="entry name" value="HAMP"/>
    <property type="match status" value="1"/>
</dbReference>
<dbReference type="AlphaFoldDB" id="A0A9D7DX13"/>
<dbReference type="GO" id="GO:0016020">
    <property type="term" value="C:membrane"/>
    <property type="evidence" value="ECO:0007669"/>
    <property type="project" value="UniProtKB-SubCell"/>
</dbReference>
<keyword evidence="10" id="KW-0812">Transmembrane</keyword>
<feature type="transmembrane region" description="Helical" evidence="10">
    <location>
        <begin position="20"/>
        <end position="43"/>
    </location>
</feature>
<evidence type="ECO:0000256" key="1">
    <source>
        <dbReference type="ARBA" id="ARBA00000085"/>
    </source>
</evidence>
<evidence type="ECO:0000256" key="3">
    <source>
        <dbReference type="ARBA" id="ARBA00012438"/>
    </source>
</evidence>
<gene>
    <name evidence="13" type="ORF">IPH26_05260</name>
</gene>
<keyword evidence="5" id="KW-0808">Transferase</keyword>
<dbReference type="PRINTS" id="PR00344">
    <property type="entry name" value="BCTRLSENSOR"/>
</dbReference>
<keyword evidence="4" id="KW-0597">Phosphoprotein</keyword>
<evidence type="ECO:0000256" key="8">
    <source>
        <dbReference type="ARBA" id="ARBA00022840"/>
    </source>
</evidence>
<dbReference type="CDD" id="cd00130">
    <property type="entry name" value="PAS"/>
    <property type="match status" value="1"/>
</dbReference>
<dbReference type="InterPro" id="IPR035965">
    <property type="entry name" value="PAS-like_dom_sf"/>
</dbReference>
<accession>A0A9D7DX13</accession>
<keyword evidence="6" id="KW-0547">Nucleotide-binding</keyword>
<dbReference type="SUPFAM" id="SSF47384">
    <property type="entry name" value="Homodimeric domain of signal transducing histidine kinase"/>
    <property type="match status" value="1"/>
</dbReference>
<dbReference type="Gene3D" id="3.30.450.20">
    <property type="entry name" value="PAS domain"/>
    <property type="match status" value="1"/>
</dbReference>
<evidence type="ECO:0000256" key="5">
    <source>
        <dbReference type="ARBA" id="ARBA00022679"/>
    </source>
</evidence>
<evidence type="ECO:0000256" key="10">
    <source>
        <dbReference type="SAM" id="Phobius"/>
    </source>
</evidence>
<dbReference type="InterPro" id="IPR003594">
    <property type="entry name" value="HATPase_dom"/>
</dbReference>
<dbReference type="Gene3D" id="3.30.450.290">
    <property type="match status" value="1"/>
</dbReference>
<name>A0A9D7DX13_9PROT</name>
<dbReference type="CDD" id="cd00082">
    <property type="entry name" value="HisKA"/>
    <property type="match status" value="1"/>
</dbReference>
<dbReference type="Gene3D" id="1.10.287.130">
    <property type="match status" value="1"/>
</dbReference>
<keyword evidence="10" id="KW-1133">Transmembrane helix</keyword>
<dbReference type="InterPro" id="IPR004358">
    <property type="entry name" value="Sig_transdc_His_kin-like_C"/>
</dbReference>
<evidence type="ECO:0000256" key="4">
    <source>
        <dbReference type="ARBA" id="ARBA00022553"/>
    </source>
</evidence>
<evidence type="ECO:0000256" key="2">
    <source>
        <dbReference type="ARBA" id="ARBA00004370"/>
    </source>
</evidence>